<feature type="non-terminal residue" evidence="2">
    <location>
        <position position="268"/>
    </location>
</feature>
<protein>
    <submittedName>
        <fullName evidence="2">Uncharacterized protein</fullName>
    </submittedName>
</protein>
<organism evidence="2 3">
    <name type="scientific">Gymnopus androsaceus JB14</name>
    <dbReference type="NCBI Taxonomy" id="1447944"/>
    <lineage>
        <taxon>Eukaryota</taxon>
        <taxon>Fungi</taxon>
        <taxon>Dikarya</taxon>
        <taxon>Basidiomycota</taxon>
        <taxon>Agaricomycotina</taxon>
        <taxon>Agaricomycetes</taxon>
        <taxon>Agaricomycetidae</taxon>
        <taxon>Agaricales</taxon>
        <taxon>Marasmiineae</taxon>
        <taxon>Omphalotaceae</taxon>
        <taxon>Gymnopus</taxon>
    </lineage>
</organism>
<proteinExistence type="predicted"/>
<gene>
    <name evidence="2" type="ORF">BT96DRAFT_893100</name>
</gene>
<feature type="region of interest" description="Disordered" evidence="1">
    <location>
        <begin position="206"/>
        <end position="244"/>
    </location>
</feature>
<reference evidence="2" key="1">
    <citation type="journal article" date="2019" name="Environ. Microbiol.">
        <title>Fungal ecological strategies reflected in gene transcription - a case study of two litter decomposers.</title>
        <authorList>
            <person name="Barbi F."/>
            <person name="Kohler A."/>
            <person name="Barry K."/>
            <person name="Baskaran P."/>
            <person name="Daum C."/>
            <person name="Fauchery L."/>
            <person name="Ihrmark K."/>
            <person name="Kuo A."/>
            <person name="LaButti K."/>
            <person name="Lipzen A."/>
            <person name="Morin E."/>
            <person name="Grigoriev I.V."/>
            <person name="Henrissat B."/>
            <person name="Lindahl B."/>
            <person name="Martin F."/>
        </authorList>
    </citation>
    <scope>NUCLEOTIDE SEQUENCE</scope>
    <source>
        <strain evidence="2">JB14</strain>
    </source>
</reference>
<dbReference type="OrthoDB" id="3262968at2759"/>
<evidence type="ECO:0000313" key="2">
    <source>
        <dbReference type="EMBL" id="KAE9382998.1"/>
    </source>
</evidence>
<sequence length="268" mass="29557">MLVEAYVVDRMTTPFLLGNDFQEQYSLSILRRDGRSFLVFVDDSGHAFKIRINQEVLSKIPRHSKHRKSQKLRRRARDAQSRGKVSAIARTVIPPESSILVPVHAHFPESCESLFVERCLRHNGNTDDIYGAADTLVSRQNPGLHVSNFSKAPVIIAAGEVLGTGHDPRSWLDKAHRMSQKLKSQALAHAAFVLHLVDARTATVRSESAVTSKAQRNASGADDPLAEEPVEGGPKTSEVSFENVPSSQLLTEIHVSPDLTLSQRSAIE</sequence>
<feature type="compositionally biased region" description="Basic residues" evidence="1">
    <location>
        <begin position="62"/>
        <end position="76"/>
    </location>
</feature>
<keyword evidence="3" id="KW-1185">Reference proteome</keyword>
<feature type="compositionally biased region" description="Polar residues" evidence="1">
    <location>
        <begin position="206"/>
        <end position="218"/>
    </location>
</feature>
<evidence type="ECO:0000256" key="1">
    <source>
        <dbReference type="SAM" id="MobiDB-lite"/>
    </source>
</evidence>
<name>A0A6A4GC80_9AGAR</name>
<dbReference type="Proteomes" id="UP000799118">
    <property type="component" value="Unassembled WGS sequence"/>
</dbReference>
<feature type="region of interest" description="Disordered" evidence="1">
    <location>
        <begin position="62"/>
        <end position="85"/>
    </location>
</feature>
<dbReference type="AlphaFoldDB" id="A0A6A4GC80"/>
<accession>A0A6A4GC80</accession>
<evidence type="ECO:0000313" key="3">
    <source>
        <dbReference type="Proteomes" id="UP000799118"/>
    </source>
</evidence>
<dbReference type="EMBL" id="ML770780">
    <property type="protein sequence ID" value="KAE9382998.1"/>
    <property type="molecule type" value="Genomic_DNA"/>
</dbReference>